<evidence type="ECO:0000313" key="10">
    <source>
        <dbReference type="Proteomes" id="UP000054107"/>
    </source>
</evidence>
<evidence type="ECO:0000256" key="6">
    <source>
        <dbReference type="SAM" id="Coils"/>
    </source>
</evidence>
<dbReference type="PROSITE" id="PS50888">
    <property type="entry name" value="BHLH"/>
    <property type="match status" value="1"/>
</dbReference>
<dbReference type="EMBL" id="LN720399">
    <property type="protein sequence ID" value="CEP08827.1"/>
    <property type="molecule type" value="Genomic_DNA"/>
</dbReference>
<evidence type="ECO:0000256" key="5">
    <source>
        <dbReference type="ARBA" id="ARBA00023242"/>
    </source>
</evidence>
<keyword evidence="5" id="KW-0539">Nucleus</keyword>
<dbReference type="GO" id="GO:0000981">
    <property type="term" value="F:DNA-binding transcription factor activity, RNA polymerase II-specific"/>
    <property type="evidence" value="ECO:0007669"/>
    <property type="project" value="TreeGrafter"/>
</dbReference>
<dbReference type="GO" id="GO:0046983">
    <property type="term" value="F:protein dimerization activity"/>
    <property type="evidence" value="ECO:0007669"/>
    <property type="project" value="InterPro"/>
</dbReference>
<dbReference type="PANTHER" id="PTHR45776">
    <property type="entry name" value="MIP04163P"/>
    <property type="match status" value="1"/>
</dbReference>
<dbReference type="SUPFAM" id="SSF47459">
    <property type="entry name" value="HLH, helix-loop-helix DNA-binding domain"/>
    <property type="match status" value="1"/>
</dbReference>
<comment type="subcellular location">
    <subcellularLocation>
        <location evidence="1">Nucleus</location>
    </subcellularLocation>
</comment>
<gene>
    <name evidence="9" type="primary">PARPA_02216.1 scaffold 3493</name>
</gene>
<dbReference type="STRING" id="35722.A0A0B7MUK1"/>
<evidence type="ECO:0000313" key="9">
    <source>
        <dbReference type="EMBL" id="CEP08827.1"/>
    </source>
</evidence>
<dbReference type="Proteomes" id="UP000054107">
    <property type="component" value="Unassembled WGS sequence"/>
</dbReference>
<dbReference type="InterPro" id="IPR011598">
    <property type="entry name" value="bHLH_dom"/>
</dbReference>
<sequence>MSQQQQQPLSLRNPTSYHLSTLNNNNNSSNHITPQHPLADIEMQHHHQILRDSPISDQQRNSIDFDDTFSQHVLHPMSAASPSDPDDHMEYQQHSGLYDRSSFGSATMGNISMDHRRSSAATDISLQHGYHNQQPMFIPGSSLDSTSHSLAMSAPANMYDYSSFHVAAGHQQHQIDSLENGASGTSASNSLARSFEDDYQMQMKPFFSMQVMMEKRRRRRESHNAVERRRRDNINDRIQELFSLLPENALEGSNYGPNNKPNKGAILRKSVDHIRHLQHELSTHLLKVEELEHTLKMYQQQQQQGGVDAL</sequence>
<protein>
    <recommendedName>
        <fullName evidence="8">BHLH domain-containing protein</fullName>
    </recommendedName>
</protein>
<dbReference type="GO" id="GO:0005634">
    <property type="term" value="C:nucleus"/>
    <property type="evidence" value="ECO:0007669"/>
    <property type="project" value="UniProtKB-SubCell"/>
</dbReference>
<dbReference type="AlphaFoldDB" id="A0A0B7MUK1"/>
<feature type="domain" description="BHLH" evidence="8">
    <location>
        <begin position="218"/>
        <end position="277"/>
    </location>
</feature>
<dbReference type="Gene3D" id="4.10.280.10">
    <property type="entry name" value="Helix-loop-helix DNA-binding domain"/>
    <property type="match status" value="1"/>
</dbReference>
<accession>A0A0B7MUK1</accession>
<dbReference type="PANTHER" id="PTHR45776:SF2">
    <property type="entry name" value="MIP04163P"/>
    <property type="match status" value="1"/>
</dbReference>
<dbReference type="SMART" id="SM00353">
    <property type="entry name" value="HLH"/>
    <property type="match status" value="1"/>
</dbReference>
<dbReference type="InterPro" id="IPR036638">
    <property type="entry name" value="HLH_DNA-bd_sf"/>
</dbReference>
<keyword evidence="4" id="KW-0804">Transcription</keyword>
<keyword evidence="10" id="KW-1185">Reference proteome</keyword>
<evidence type="ECO:0000256" key="1">
    <source>
        <dbReference type="ARBA" id="ARBA00004123"/>
    </source>
</evidence>
<feature type="coiled-coil region" evidence="6">
    <location>
        <begin position="274"/>
        <end position="301"/>
    </location>
</feature>
<keyword evidence="6" id="KW-0175">Coiled coil</keyword>
<keyword evidence="2" id="KW-0805">Transcription regulation</keyword>
<evidence type="ECO:0000256" key="7">
    <source>
        <dbReference type="SAM" id="MobiDB-lite"/>
    </source>
</evidence>
<proteinExistence type="predicted"/>
<organism evidence="9 10">
    <name type="scientific">Parasitella parasitica</name>
    <dbReference type="NCBI Taxonomy" id="35722"/>
    <lineage>
        <taxon>Eukaryota</taxon>
        <taxon>Fungi</taxon>
        <taxon>Fungi incertae sedis</taxon>
        <taxon>Mucoromycota</taxon>
        <taxon>Mucoromycotina</taxon>
        <taxon>Mucoromycetes</taxon>
        <taxon>Mucorales</taxon>
        <taxon>Mucorineae</taxon>
        <taxon>Mucoraceae</taxon>
        <taxon>Parasitella</taxon>
    </lineage>
</organism>
<feature type="region of interest" description="Disordered" evidence="7">
    <location>
        <begin position="1"/>
        <end position="34"/>
    </location>
</feature>
<reference evidence="9 10" key="1">
    <citation type="submission" date="2014-09" db="EMBL/GenBank/DDBJ databases">
        <authorList>
            <person name="Ellenberger Sabrina"/>
        </authorList>
    </citation>
    <scope>NUCLEOTIDE SEQUENCE [LARGE SCALE GENOMIC DNA]</scope>
    <source>
        <strain evidence="9 10">CBS 412.66</strain>
    </source>
</reference>
<evidence type="ECO:0000256" key="2">
    <source>
        <dbReference type="ARBA" id="ARBA00023015"/>
    </source>
</evidence>
<evidence type="ECO:0000256" key="4">
    <source>
        <dbReference type="ARBA" id="ARBA00023163"/>
    </source>
</evidence>
<dbReference type="OrthoDB" id="690068at2759"/>
<dbReference type="Pfam" id="PF00010">
    <property type="entry name" value="HLH"/>
    <property type="match status" value="1"/>
</dbReference>
<evidence type="ECO:0000256" key="3">
    <source>
        <dbReference type="ARBA" id="ARBA00023125"/>
    </source>
</evidence>
<feature type="compositionally biased region" description="Polar residues" evidence="7">
    <location>
        <begin position="1"/>
        <end position="22"/>
    </location>
</feature>
<keyword evidence="3" id="KW-0238">DNA-binding</keyword>
<dbReference type="GO" id="GO:0000978">
    <property type="term" value="F:RNA polymerase II cis-regulatory region sequence-specific DNA binding"/>
    <property type="evidence" value="ECO:0007669"/>
    <property type="project" value="TreeGrafter"/>
</dbReference>
<name>A0A0B7MUK1_9FUNG</name>
<evidence type="ECO:0000259" key="8">
    <source>
        <dbReference type="PROSITE" id="PS50888"/>
    </source>
</evidence>